<dbReference type="NCBIfam" id="NF033529">
    <property type="entry name" value="transpos_ISLre2"/>
    <property type="match status" value="1"/>
</dbReference>
<comment type="caution">
    <text evidence="2">The sequence shown here is derived from an EMBL/GenBank/DDBJ whole genome shotgun (WGS) entry which is preliminary data.</text>
</comment>
<dbReference type="OrthoDB" id="2329161at2"/>
<comment type="similarity">
    <text evidence="1">Belongs to the UPF0236 family.</text>
</comment>
<evidence type="ECO:0000313" key="2">
    <source>
        <dbReference type="EMBL" id="KIC78499.1"/>
    </source>
</evidence>
<organism evidence="2 3">
    <name type="scientific">Streptococcus constellatus</name>
    <dbReference type="NCBI Taxonomy" id="76860"/>
    <lineage>
        <taxon>Bacteria</taxon>
        <taxon>Bacillati</taxon>
        <taxon>Bacillota</taxon>
        <taxon>Bacilli</taxon>
        <taxon>Lactobacillales</taxon>
        <taxon>Streptococcaceae</taxon>
        <taxon>Streptococcus</taxon>
        <taxon>Streptococcus anginosus group</taxon>
    </lineage>
</organism>
<dbReference type="Pfam" id="PF06782">
    <property type="entry name" value="UPF0236"/>
    <property type="match status" value="1"/>
</dbReference>
<reference evidence="2 3" key="1">
    <citation type="submission" date="2014-12" db="EMBL/GenBank/DDBJ databases">
        <title>Partial genome sequence of Streptococcus constellatus KCOM 1650 (= ChDC B144).</title>
        <authorList>
            <person name="Kook J.-K."/>
            <person name="Park S.-N."/>
            <person name="Lim Y.K."/>
            <person name="Jo E."/>
        </authorList>
    </citation>
    <scope>NUCLEOTIDE SEQUENCE [LARGE SCALE GENOMIC DNA]</scope>
    <source>
        <strain evidence="2 3">KCOM 1650</strain>
    </source>
</reference>
<accession>A0A0C1HMG9</accession>
<dbReference type="EMBL" id="JWIY01000001">
    <property type="protein sequence ID" value="KIC78499.1"/>
    <property type="molecule type" value="Genomic_DNA"/>
</dbReference>
<evidence type="ECO:0000256" key="1">
    <source>
        <dbReference type="ARBA" id="ARBA00006539"/>
    </source>
</evidence>
<sequence>MDLAVLDERDFFTALQENNRQTFLKMIEKYESYIAPIMRTQGFKRINQKERTVIFSFGEMTFSRSRWKKGDIIRIPVDEKLGLKPRARFSQELLYQLTTLSNFMPYRKVVSVMELLKNIYITKNSVQRALETAGGLLKERDEYRVLAVPEEKKRIKPEILYVEGDGVWVKQSHPETETKSVELSHFVVHTGSKRGKRNVLKNKMEVVSTQYYKAKDKLIDLIYNHFEITPKTLIITNSDGGHGYSPHIFQDLASAFKPKAHFHFWDAFHVHQALKINLTPLSAELTEEAFKAIKKRDKSRLKTVLDTAESLIDSDNKFETFGRFKRQLLRNFQYTVTPEQMGLSSRGIGIMESQHRKIAYRMKNRGMYWSKKGADTMSRTILLNHTGELRDLFFGNWRTEYEKIQEIDDTQRERLTTFRKAHHALPDVRPSRRIKSYLYKK</sequence>
<evidence type="ECO:0000313" key="3">
    <source>
        <dbReference type="Proteomes" id="UP000031339"/>
    </source>
</evidence>
<dbReference type="STRING" id="862969.SCI_0200"/>
<dbReference type="InterPro" id="IPR009620">
    <property type="entry name" value="UPF0236"/>
</dbReference>
<dbReference type="AlphaFoldDB" id="A0A0C1HMG9"/>
<dbReference type="Proteomes" id="UP000031339">
    <property type="component" value="Unassembled WGS sequence"/>
</dbReference>
<protein>
    <submittedName>
        <fullName evidence="2">Transposase</fullName>
    </submittedName>
</protein>
<dbReference type="eggNOG" id="ENOG5031FFI">
    <property type="taxonomic scope" value="Bacteria"/>
</dbReference>
<dbReference type="RefSeq" id="WP_039677045.1">
    <property type="nucleotide sequence ID" value="NZ_JWIY01000001.1"/>
</dbReference>
<name>A0A0C1HMG9_STRCV</name>
<gene>
    <name evidence="2" type="ORF">RN79_02725</name>
</gene>
<proteinExistence type="inferred from homology"/>